<evidence type="ECO:0000313" key="2">
    <source>
        <dbReference type="EMBL" id="MBI1686532.1"/>
    </source>
</evidence>
<reference evidence="2 3" key="1">
    <citation type="submission" date="2020-11" db="EMBL/GenBank/DDBJ databases">
        <title>genome sequence of strain KACC 18849.</title>
        <authorList>
            <person name="Gao J."/>
            <person name="Zhang X."/>
        </authorList>
    </citation>
    <scope>NUCLEOTIDE SEQUENCE [LARGE SCALE GENOMIC DNA]</scope>
    <source>
        <strain evidence="2 3">KACC 18849</strain>
    </source>
</reference>
<evidence type="ECO:0000256" key="1">
    <source>
        <dbReference type="SAM" id="SignalP"/>
    </source>
</evidence>
<accession>A0ABS0T3T5</accession>
<feature type="signal peptide" evidence="1">
    <location>
        <begin position="1"/>
        <end position="25"/>
    </location>
</feature>
<gene>
    <name evidence="2" type="ORF">I4Q42_22935</name>
</gene>
<evidence type="ECO:0000313" key="3">
    <source>
        <dbReference type="Proteomes" id="UP000639859"/>
    </source>
</evidence>
<name>A0ABS0T3T5_9CAUL</name>
<keyword evidence="1" id="KW-0732">Signal</keyword>
<feature type="chain" id="PRO_5046819023" evidence="1">
    <location>
        <begin position="26"/>
        <end position="304"/>
    </location>
</feature>
<dbReference type="Proteomes" id="UP000639859">
    <property type="component" value="Unassembled WGS sequence"/>
</dbReference>
<organism evidence="2 3">
    <name type="scientific">Caulobacter hibisci</name>
    <dbReference type="NCBI Taxonomy" id="2035993"/>
    <lineage>
        <taxon>Bacteria</taxon>
        <taxon>Pseudomonadati</taxon>
        <taxon>Pseudomonadota</taxon>
        <taxon>Alphaproteobacteria</taxon>
        <taxon>Caulobacterales</taxon>
        <taxon>Caulobacteraceae</taxon>
        <taxon>Caulobacter</taxon>
    </lineage>
</organism>
<proteinExistence type="predicted"/>
<sequence>MKRKAWFAGLTALAFASGSATIGLADPLPQDSQIIVSGTVARYYPDRAQRMEVNGWARVRCIAQPPSQVTGRVSDCVVVGEFPAAFGFGKAAQLITERLGRLVTPPAAGEPVYIHIRFNVTDGGRSWSSPVKPPSGKVLDAARPAGADALGTASLSCEAPLEASGPLTACKVLSEGAPGQGYGAAAIAVAQSAYKTALRPPPKALSVRLYGAGVETLGDVENGDWLELAAVEGGPSVRPSQSARLVCGWTPDGRLSQCQLAPPLKPIPGLTPPEPSPQAASEALAFSQGLRLVRKVVFAINWGQ</sequence>
<comment type="caution">
    <text evidence="2">The sequence shown here is derived from an EMBL/GenBank/DDBJ whole genome shotgun (WGS) entry which is preliminary data.</text>
</comment>
<dbReference type="EMBL" id="JADWOX010000023">
    <property type="protein sequence ID" value="MBI1686532.1"/>
    <property type="molecule type" value="Genomic_DNA"/>
</dbReference>
<dbReference type="RefSeq" id="WP_198578418.1">
    <property type="nucleotide sequence ID" value="NZ_JADWOX010000023.1"/>
</dbReference>
<protein>
    <submittedName>
        <fullName evidence="2">Energy transducer TonB</fullName>
    </submittedName>
</protein>
<keyword evidence="3" id="KW-1185">Reference proteome</keyword>